<dbReference type="PANTHER" id="PTHR47447">
    <property type="entry name" value="OS03G0856100 PROTEIN"/>
    <property type="match status" value="1"/>
</dbReference>
<name>A0A1Q9CMA6_SYMMI</name>
<evidence type="ECO:0000313" key="7">
    <source>
        <dbReference type="Proteomes" id="UP000186817"/>
    </source>
</evidence>
<accession>A0A1Q9CMA6</accession>
<dbReference type="Pfam" id="PF13041">
    <property type="entry name" value="PPR_2"/>
    <property type="match status" value="1"/>
</dbReference>
<feature type="compositionally biased region" description="Basic and acidic residues" evidence="3">
    <location>
        <begin position="353"/>
        <end position="374"/>
    </location>
</feature>
<evidence type="ECO:0000259" key="5">
    <source>
        <dbReference type="Pfam" id="PF00109"/>
    </source>
</evidence>
<sequence>MMLCRSTEEYESAATAIQQGRKEGVSVCASNILAHLASTLQRLRRHHRRALCDFTLKSRIRVAFGPADGPRSSLCPRMRANAFHQVFVKRRCNSAMVSGPKETENGTDFREKDGKEMRDRPPEKFAALQRDREEGDVRFSQTLSALPRNSGPGVFTSILAKLARERRWWDVDAVFAEMSARSIRPNRIHLNAAINVFAKARRPQKAEEWLIWMQDNDVKPNEVSYNSVINACAQTGYVERAEMWLGRMLEAGIQANEEVWLERMLAAGVKTDAFSYNSVINACAQRRDIERAETWLEKMLSEGIQADEVRACLAAGDRERLERWRKLMRLEEPSVGRTPLQKPSRPSACTTRNLDEVDKDILSDTLPKKPDDLARRRRTERRREDGGAPLSRKSSSRNATSSQVSNTDRSQTWMWARMFMILVLLQLVLAVVTSAEHSQSLELCHRSGLTTQSSLRSLRSCLSELVAIDAYAQKFEERLQKIRNDRGEQVPFSYLKQAHLAYLPERPVKIACIQVICMVEFCCELPSIPRSADSVITSLQAGRLLGGCDTAIAIQPPPPAGTTRTGLSSVQYFGAKWDLQEYYDEVHKLALQTVDGKVPPSEKGRPWGIFAGLSGQQQDWHYMTGEAKINKLLPQHTWANSSAAALVSRCSYGLNFSGPAIAVDTGDSSGLIACESTAGGHLPYGLCKFSQLDLGVFDEASDGYTKGEGANQPTQPASRESSSRRSVLPSVPPSLHPSVRPSVHPSIHPIISAIIALVFILTTLIIIAITVES</sequence>
<feature type="repeat" description="PPR" evidence="2">
    <location>
        <begin position="272"/>
        <end position="306"/>
    </location>
</feature>
<evidence type="ECO:0000256" key="1">
    <source>
        <dbReference type="ARBA" id="ARBA00022737"/>
    </source>
</evidence>
<dbReference type="InterPro" id="IPR016039">
    <property type="entry name" value="Thiolase-like"/>
</dbReference>
<dbReference type="Pfam" id="PF01535">
    <property type="entry name" value="PPR"/>
    <property type="match status" value="1"/>
</dbReference>
<evidence type="ECO:0000256" key="3">
    <source>
        <dbReference type="SAM" id="MobiDB-lite"/>
    </source>
</evidence>
<keyword evidence="1" id="KW-0677">Repeat</keyword>
<dbReference type="PANTHER" id="PTHR47447:SF17">
    <property type="entry name" value="OS12G0638900 PROTEIN"/>
    <property type="match status" value="1"/>
</dbReference>
<feature type="repeat" description="PPR" evidence="2">
    <location>
        <begin position="186"/>
        <end position="220"/>
    </location>
</feature>
<evidence type="ECO:0000313" key="6">
    <source>
        <dbReference type="EMBL" id="OLP84058.1"/>
    </source>
</evidence>
<keyword evidence="7" id="KW-1185">Reference proteome</keyword>
<evidence type="ECO:0000256" key="4">
    <source>
        <dbReference type="SAM" id="Phobius"/>
    </source>
</evidence>
<dbReference type="EMBL" id="LSRX01001071">
    <property type="protein sequence ID" value="OLP84058.1"/>
    <property type="molecule type" value="Genomic_DNA"/>
</dbReference>
<dbReference type="InterPro" id="IPR002885">
    <property type="entry name" value="PPR_rpt"/>
</dbReference>
<feature type="repeat" description="PPR" evidence="2">
    <location>
        <begin position="221"/>
        <end position="255"/>
    </location>
</feature>
<dbReference type="Gene3D" id="3.40.47.10">
    <property type="match status" value="1"/>
</dbReference>
<dbReference type="InterPro" id="IPR011990">
    <property type="entry name" value="TPR-like_helical_dom_sf"/>
</dbReference>
<organism evidence="6 7">
    <name type="scientific">Symbiodinium microadriaticum</name>
    <name type="common">Dinoflagellate</name>
    <name type="synonym">Zooxanthella microadriatica</name>
    <dbReference type="NCBI Taxonomy" id="2951"/>
    <lineage>
        <taxon>Eukaryota</taxon>
        <taxon>Sar</taxon>
        <taxon>Alveolata</taxon>
        <taxon>Dinophyceae</taxon>
        <taxon>Suessiales</taxon>
        <taxon>Symbiodiniaceae</taxon>
        <taxon>Symbiodinium</taxon>
    </lineage>
</organism>
<dbReference type="OrthoDB" id="425658at2759"/>
<dbReference type="Proteomes" id="UP000186817">
    <property type="component" value="Unassembled WGS sequence"/>
</dbReference>
<evidence type="ECO:0000256" key="2">
    <source>
        <dbReference type="PROSITE-ProRule" id="PRU00708"/>
    </source>
</evidence>
<feature type="domain" description="Beta-ketoacyl synthase-like N-terminal" evidence="5">
    <location>
        <begin position="596"/>
        <end position="675"/>
    </location>
</feature>
<dbReference type="InterPro" id="IPR014030">
    <property type="entry name" value="Ketoacyl_synth_N"/>
</dbReference>
<dbReference type="GO" id="GO:0016746">
    <property type="term" value="F:acyltransferase activity"/>
    <property type="evidence" value="ECO:0007669"/>
    <property type="project" value="InterPro"/>
</dbReference>
<dbReference type="Pfam" id="PF00109">
    <property type="entry name" value="ketoacyl-synt"/>
    <property type="match status" value="1"/>
</dbReference>
<feature type="region of interest" description="Disordered" evidence="3">
    <location>
        <begin position="97"/>
        <end position="120"/>
    </location>
</feature>
<feature type="transmembrane region" description="Helical" evidence="4">
    <location>
        <begin position="750"/>
        <end position="771"/>
    </location>
</feature>
<feature type="compositionally biased region" description="Basic and acidic residues" evidence="3">
    <location>
        <begin position="101"/>
        <end position="120"/>
    </location>
</feature>
<dbReference type="SUPFAM" id="SSF53901">
    <property type="entry name" value="Thiolase-like"/>
    <property type="match status" value="1"/>
</dbReference>
<keyword evidence="4" id="KW-0472">Membrane</keyword>
<comment type="caution">
    <text evidence="6">The sequence shown here is derived from an EMBL/GenBank/DDBJ whole genome shotgun (WGS) entry which is preliminary data.</text>
</comment>
<feature type="region of interest" description="Disordered" evidence="3">
    <location>
        <begin position="334"/>
        <end position="407"/>
    </location>
</feature>
<keyword evidence="4" id="KW-1133">Transmembrane helix</keyword>
<reference evidence="6 7" key="1">
    <citation type="submission" date="2016-02" db="EMBL/GenBank/DDBJ databases">
        <title>Genome analysis of coral dinoflagellate symbionts highlights evolutionary adaptations to a symbiotic lifestyle.</title>
        <authorList>
            <person name="Aranda M."/>
            <person name="Li Y."/>
            <person name="Liew Y.J."/>
            <person name="Baumgarten S."/>
            <person name="Simakov O."/>
            <person name="Wilson M."/>
            <person name="Piel J."/>
            <person name="Ashoor H."/>
            <person name="Bougouffa S."/>
            <person name="Bajic V.B."/>
            <person name="Ryu T."/>
            <person name="Ravasi T."/>
            <person name="Bayer T."/>
            <person name="Micklem G."/>
            <person name="Kim H."/>
            <person name="Bhak J."/>
            <person name="Lajeunesse T.C."/>
            <person name="Voolstra C.R."/>
        </authorList>
    </citation>
    <scope>NUCLEOTIDE SEQUENCE [LARGE SCALE GENOMIC DNA]</scope>
    <source>
        <strain evidence="6 7">CCMP2467</strain>
    </source>
</reference>
<dbReference type="NCBIfam" id="TIGR00756">
    <property type="entry name" value="PPR"/>
    <property type="match status" value="2"/>
</dbReference>
<dbReference type="AlphaFoldDB" id="A0A1Q9CMA6"/>
<proteinExistence type="predicted"/>
<gene>
    <name evidence="6" type="ORF">AK812_SmicGene35106</name>
</gene>
<keyword evidence="4" id="KW-0812">Transmembrane</keyword>
<feature type="region of interest" description="Disordered" evidence="3">
    <location>
        <begin position="703"/>
        <end position="742"/>
    </location>
</feature>
<feature type="compositionally biased region" description="Low complexity" evidence="3">
    <location>
        <begin position="718"/>
        <end position="729"/>
    </location>
</feature>
<dbReference type="PROSITE" id="PS51375">
    <property type="entry name" value="PPR"/>
    <property type="match status" value="3"/>
</dbReference>
<feature type="compositionally biased region" description="Low complexity" evidence="3">
    <location>
        <begin position="391"/>
        <end position="402"/>
    </location>
</feature>
<dbReference type="Gene3D" id="1.25.40.10">
    <property type="entry name" value="Tetratricopeptide repeat domain"/>
    <property type="match status" value="2"/>
</dbReference>
<protein>
    <submittedName>
        <fullName evidence="6">Pentatricopeptide repeat-containing protein</fullName>
    </submittedName>
</protein>